<keyword evidence="1" id="KW-1133">Transmembrane helix</keyword>
<sequence length="122" mass="13558">MYASIEPAKFCHTEYKAPGTVAKVKSGKCVFARLVDKPEFWKAISIAMVIICLVFTPDKYARTKPNNVPKEYCKIITTIIIRDELMIASLFAPITPATIVAITIEDKAGKKSFNFSQNLGNL</sequence>
<keyword evidence="1" id="KW-0472">Membrane</keyword>
<dbReference type="KEGG" id="mol:YLM1_0184"/>
<organism evidence="2 3">
    <name type="scientific">Methanobrevibacter olleyae</name>
    <dbReference type="NCBI Taxonomy" id="294671"/>
    <lineage>
        <taxon>Archaea</taxon>
        <taxon>Methanobacteriati</taxon>
        <taxon>Methanobacteriota</taxon>
        <taxon>Methanomada group</taxon>
        <taxon>Methanobacteria</taxon>
        <taxon>Methanobacteriales</taxon>
        <taxon>Methanobacteriaceae</taxon>
        <taxon>Methanobrevibacter</taxon>
    </lineage>
</organism>
<dbReference type="AlphaFoldDB" id="A0A126QY56"/>
<dbReference type="Proteomes" id="UP000066376">
    <property type="component" value="Chromosome"/>
</dbReference>
<evidence type="ECO:0000313" key="3">
    <source>
        <dbReference type="Proteomes" id="UP000066376"/>
    </source>
</evidence>
<accession>A0A126QY56</accession>
<evidence type="ECO:0000313" key="2">
    <source>
        <dbReference type="EMBL" id="AMK14744.1"/>
    </source>
</evidence>
<proteinExistence type="predicted"/>
<gene>
    <name evidence="2" type="ORF">YLM1_0184</name>
</gene>
<evidence type="ECO:0000256" key="1">
    <source>
        <dbReference type="SAM" id="Phobius"/>
    </source>
</evidence>
<protein>
    <submittedName>
        <fullName evidence="2">Uncharacterized protein</fullName>
    </submittedName>
</protein>
<keyword evidence="3" id="KW-1185">Reference proteome</keyword>
<reference evidence="2 3" key="1">
    <citation type="journal article" date="2016" name="Genome Announc.">
        <title>Draft Genome Sequence of the Rumen Methanogen Methanobrevibacter olleyae YLM1.</title>
        <authorList>
            <person name="Kelly W.J."/>
            <person name="Li D."/>
            <person name="Lambie S.C."/>
            <person name="Cox F."/>
            <person name="Attwood G.T."/>
            <person name="Altermann E."/>
            <person name="Leahy S.C."/>
        </authorList>
    </citation>
    <scope>NUCLEOTIDE SEQUENCE [LARGE SCALE GENOMIC DNA]</scope>
    <source>
        <strain evidence="2 3">YLM1</strain>
    </source>
</reference>
<reference evidence="3" key="2">
    <citation type="submission" date="2016-02" db="EMBL/GenBank/DDBJ databases">
        <title>The draft genome sequence of the rumen methanogen Methanobrevibacter olleyae YLM1.</title>
        <authorList>
            <consortium name="New Zealand Agricultural Greenhouse Gas Research Centre/Pastoral Greenhouse Gas Research Consortium"/>
            <person name="Kelly W.J."/>
            <person name="Li D."/>
            <person name="Lambie S.C."/>
            <person name="Attwood G.T."/>
            <person name="Altermann E."/>
            <person name="Leahy S.C."/>
        </authorList>
    </citation>
    <scope>NUCLEOTIDE SEQUENCE [LARGE SCALE GENOMIC DNA]</scope>
    <source>
        <strain evidence="3">YLM1</strain>
    </source>
</reference>
<name>A0A126QY56_METOL</name>
<feature type="transmembrane region" description="Helical" evidence="1">
    <location>
        <begin position="40"/>
        <end position="56"/>
    </location>
</feature>
<keyword evidence="1" id="KW-0812">Transmembrane</keyword>
<dbReference type="EMBL" id="CP014265">
    <property type="protein sequence ID" value="AMK14744.1"/>
    <property type="molecule type" value="Genomic_DNA"/>
</dbReference>